<accession>A0A397PBR3</accession>
<dbReference type="PANTHER" id="PTHR30250:SF10">
    <property type="entry name" value="LIPOPOLYSACCHARIDE BIOSYNTHESIS PROTEIN WZXC"/>
    <property type="match status" value="1"/>
</dbReference>
<evidence type="ECO:0000256" key="5">
    <source>
        <dbReference type="ARBA" id="ARBA00022989"/>
    </source>
</evidence>
<keyword evidence="10" id="KW-1185">Reference proteome</keyword>
<dbReference type="Proteomes" id="UP000266568">
    <property type="component" value="Unassembled WGS sequence"/>
</dbReference>
<feature type="transmembrane region" description="Helical" evidence="8">
    <location>
        <begin position="106"/>
        <end position="129"/>
    </location>
</feature>
<dbReference type="CDD" id="cd13127">
    <property type="entry name" value="MATE_tuaB_like"/>
    <property type="match status" value="1"/>
</dbReference>
<comment type="caution">
    <text evidence="9">The sequence shown here is derived from an EMBL/GenBank/DDBJ whole genome shotgun (WGS) entry which is preliminary data.</text>
</comment>
<evidence type="ECO:0000256" key="2">
    <source>
        <dbReference type="ARBA" id="ARBA00007430"/>
    </source>
</evidence>
<dbReference type="EMBL" id="QXDC01000003">
    <property type="protein sequence ID" value="RIA44665.1"/>
    <property type="molecule type" value="Genomic_DNA"/>
</dbReference>
<keyword evidence="5 8" id="KW-1133">Transmembrane helix</keyword>
<dbReference type="PANTHER" id="PTHR30250">
    <property type="entry name" value="PST FAMILY PREDICTED COLANIC ACID TRANSPORTER"/>
    <property type="match status" value="1"/>
</dbReference>
<feature type="transmembrane region" description="Helical" evidence="8">
    <location>
        <begin position="405"/>
        <end position="423"/>
    </location>
</feature>
<feature type="region of interest" description="Disordered" evidence="7">
    <location>
        <begin position="1"/>
        <end position="25"/>
    </location>
</feature>
<feature type="transmembrane region" description="Helical" evidence="8">
    <location>
        <begin position="346"/>
        <end position="367"/>
    </location>
</feature>
<feature type="transmembrane region" description="Helical" evidence="8">
    <location>
        <begin position="141"/>
        <end position="161"/>
    </location>
</feature>
<evidence type="ECO:0000256" key="3">
    <source>
        <dbReference type="ARBA" id="ARBA00022475"/>
    </source>
</evidence>
<reference evidence="9 10" key="1">
    <citation type="submission" date="2018-08" db="EMBL/GenBank/DDBJ databases">
        <title>Genomic Encyclopedia of Type Strains, Phase IV (KMG-IV): sequencing the most valuable type-strain genomes for metagenomic binning, comparative biology and taxonomic classification.</title>
        <authorList>
            <person name="Goeker M."/>
        </authorList>
    </citation>
    <scope>NUCLEOTIDE SEQUENCE [LARGE SCALE GENOMIC DNA]</scope>
    <source>
        <strain evidence="9 10">DSM 25527</strain>
    </source>
</reference>
<protein>
    <submittedName>
        <fullName evidence="9">O-antigen/teichoic acid export membrane protein</fullName>
    </submittedName>
</protein>
<dbReference type="OrthoDB" id="7605542at2"/>
<feature type="transmembrane region" description="Helical" evidence="8">
    <location>
        <begin position="173"/>
        <end position="193"/>
    </location>
</feature>
<evidence type="ECO:0000256" key="6">
    <source>
        <dbReference type="ARBA" id="ARBA00023136"/>
    </source>
</evidence>
<name>A0A397PBR3_9SPHN</name>
<evidence type="ECO:0000313" key="10">
    <source>
        <dbReference type="Proteomes" id="UP000266568"/>
    </source>
</evidence>
<dbReference type="Pfam" id="PF13440">
    <property type="entry name" value="Polysacc_synt_3"/>
    <property type="match status" value="1"/>
</dbReference>
<keyword evidence="4 8" id="KW-0812">Transmembrane</keyword>
<sequence length="510" mass="54668">MTESPHIPNQRPETGNQPADWENHAPESLGDQVRHAVIWRSGSQIVAQLVMWASTFLVIRILSPADYGLFAMTQVVLVLLAMLDGYGLASGLIQQREVTKRQIRQLFGMLILLNLGLALAQVALAPWAAAYYRQPRVADLLRWQALLYLPTPFIALSYAQLCRRMDFKRQAQVFTIASIASAAAALAGALAGLGVWTLVLAPIVLFSVRAIGMTIAAGGLVRPSFDFRGAATLARYGSLMALGSFFWFVQSQADIFIAGRQLTAHDLGLYSTALFLTQIFVSKFVPPLNEVAFSAYARIQHDDAAVASAFAKSVRIIMIAAMPFYLGLAVTAEPLVLTVLGEKWRATIPIVHLLAFAMPFMTVQVLFTPACDARGRPGIGVWNGATGSVIMVAAFLIGVRWGPTGLAWAWIGGYPLYLAVSAWRSLPVIGLPARGLIAAILPAGVAAAAMAIGVTLLRAALPPLAPIVELAILVAAGAALYGVWMLAFARGAVIELAALVFRKRLPAQAC</sequence>
<comment type="subcellular location">
    <subcellularLocation>
        <location evidence="1">Cell membrane</location>
        <topology evidence="1">Multi-pass membrane protein</topology>
    </subcellularLocation>
</comment>
<organism evidence="9 10">
    <name type="scientific">Hephaestia caeni</name>
    <dbReference type="NCBI Taxonomy" id="645617"/>
    <lineage>
        <taxon>Bacteria</taxon>
        <taxon>Pseudomonadati</taxon>
        <taxon>Pseudomonadota</taxon>
        <taxon>Alphaproteobacteria</taxon>
        <taxon>Sphingomonadales</taxon>
        <taxon>Sphingomonadaceae</taxon>
        <taxon>Hephaestia</taxon>
    </lineage>
</organism>
<evidence type="ECO:0000256" key="4">
    <source>
        <dbReference type="ARBA" id="ARBA00022692"/>
    </source>
</evidence>
<feature type="transmembrane region" description="Helical" evidence="8">
    <location>
        <begin position="467"/>
        <end position="489"/>
    </location>
</feature>
<dbReference type="GO" id="GO:0005886">
    <property type="term" value="C:plasma membrane"/>
    <property type="evidence" value="ECO:0007669"/>
    <property type="project" value="UniProtKB-SubCell"/>
</dbReference>
<feature type="transmembrane region" description="Helical" evidence="8">
    <location>
        <begin position="69"/>
        <end position="94"/>
    </location>
</feature>
<evidence type="ECO:0000256" key="7">
    <source>
        <dbReference type="SAM" id="MobiDB-lite"/>
    </source>
</evidence>
<feature type="transmembrane region" description="Helical" evidence="8">
    <location>
        <begin position="435"/>
        <end position="461"/>
    </location>
</feature>
<dbReference type="InterPro" id="IPR050833">
    <property type="entry name" value="Poly_Biosynth_Transport"/>
</dbReference>
<feature type="transmembrane region" description="Helical" evidence="8">
    <location>
        <begin position="379"/>
        <end position="399"/>
    </location>
</feature>
<dbReference type="AlphaFoldDB" id="A0A397PBR3"/>
<gene>
    <name evidence="9" type="ORF">DFR49_2913</name>
</gene>
<comment type="similarity">
    <text evidence="2">Belongs to the polysaccharide synthase family.</text>
</comment>
<evidence type="ECO:0000313" key="9">
    <source>
        <dbReference type="EMBL" id="RIA44665.1"/>
    </source>
</evidence>
<keyword evidence="3" id="KW-1003">Cell membrane</keyword>
<keyword evidence="6 8" id="KW-0472">Membrane</keyword>
<evidence type="ECO:0000256" key="1">
    <source>
        <dbReference type="ARBA" id="ARBA00004651"/>
    </source>
</evidence>
<proteinExistence type="inferred from homology"/>
<evidence type="ECO:0000256" key="8">
    <source>
        <dbReference type="SAM" id="Phobius"/>
    </source>
</evidence>
<feature type="transmembrane region" description="Helical" evidence="8">
    <location>
        <begin position="199"/>
        <end position="221"/>
    </location>
</feature>
<dbReference type="RefSeq" id="WP_119036290.1">
    <property type="nucleotide sequence ID" value="NZ_QXDC01000003.1"/>
</dbReference>